<sequence>MYRFFTGLFKIALASLLAGSLMSFIGITTDSILAFLGLTMDEFWSGLTSAGAWASPRILLGAIIVLPIWFLTYLLLPPRDG</sequence>
<protein>
    <recommendedName>
        <fullName evidence="2">DUF6460 domain-containing protein</fullName>
    </recommendedName>
</protein>
<evidence type="ECO:0000313" key="4">
    <source>
        <dbReference type="Proteomes" id="UP000321717"/>
    </source>
</evidence>
<dbReference type="AlphaFoldDB" id="A0A512HID7"/>
<evidence type="ECO:0000259" key="2">
    <source>
        <dbReference type="Pfam" id="PF20061"/>
    </source>
</evidence>
<evidence type="ECO:0000313" key="3">
    <source>
        <dbReference type="EMBL" id="GEO85202.1"/>
    </source>
</evidence>
<proteinExistence type="predicted"/>
<keyword evidence="1" id="KW-1133">Transmembrane helix</keyword>
<dbReference type="InterPro" id="IPR045594">
    <property type="entry name" value="DUF6460"/>
</dbReference>
<keyword evidence="4" id="KW-1185">Reference proteome</keyword>
<comment type="caution">
    <text evidence="3">The sequence shown here is derived from an EMBL/GenBank/DDBJ whole genome shotgun (WGS) entry which is preliminary data.</text>
</comment>
<gene>
    <name evidence="3" type="ORF">RNA01_21340</name>
</gene>
<name>A0A512HID7_9HYPH</name>
<dbReference type="OrthoDB" id="7679021at2"/>
<accession>A0A512HID7</accession>
<dbReference type="Proteomes" id="UP000321717">
    <property type="component" value="Unassembled WGS sequence"/>
</dbReference>
<reference evidence="3 4" key="1">
    <citation type="submission" date="2019-07" db="EMBL/GenBank/DDBJ databases">
        <title>Whole genome shotgun sequence of Rhizobium naphthalenivorans NBRC 107585.</title>
        <authorList>
            <person name="Hosoyama A."/>
            <person name="Uohara A."/>
            <person name="Ohji S."/>
            <person name="Ichikawa N."/>
        </authorList>
    </citation>
    <scope>NUCLEOTIDE SEQUENCE [LARGE SCALE GENOMIC DNA]</scope>
    <source>
        <strain evidence="3 4">NBRC 107585</strain>
    </source>
</reference>
<feature type="transmembrane region" description="Helical" evidence="1">
    <location>
        <begin position="58"/>
        <end position="76"/>
    </location>
</feature>
<dbReference type="RefSeq" id="WP_147180167.1">
    <property type="nucleotide sequence ID" value="NZ_BJZP01000008.1"/>
</dbReference>
<keyword evidence="1" id="KW-0472">Membrane</keyword>
<evidence type="ECO:0000256" key="1">
    <source>
        <dbReference type="SAM" id="Phobius"/>
    </source>
</evidence>
<keyword evidence="1" id="KW-0812">Transmembrane</keyword>
<dbReference type="EMBL" id="BJZP01000008">
    <property type="protein sequence ID" value="GEO85202.1"/>
    <property type="molecule type" value="Genomic_DNA"/>
</dbReference>
<feature type="transmembrane region" description="Helical" evidence="1">
    <location>
        <begin position="12"/>
        <end position="38"/>
    </location>
</feature>
<organism evidence="3 4">
    <name type="scientific">Ciceribacter naphthalenivorans</name>
    <dbReference type="NCBI Taxonomy" id="1118451"/>
    <lineage>
        <taxon>Bacteria</taxon>
        <taxon>Pseudomonadati</taxon>
        <taxon>Pseudomonadota</taxon>
        <taxon>Alphaproteobacteria</taxon>
        <taxon>Hyphomicrobiales</taxon>
        <taxon>Rhizobiaceae</taxon>
        <taxon>Ciceribacter</taxon>
    </lineage>
</organism>
<feature type="domain" description="DUF6460" evidence="2">
    <location>
        <begin position="46"/>
        <end position="75"/>
    </location>
</feature>
<dbReference type="Pfam" id="PF20061">
    <property type="entry name" value="DUF6460"/>
    <property type="match status" value="1"/>
</dbReference>